<feature type="compositionally biased region" description="Pro residues" evidence="1">
    <location>
        <begin position="358"/>
        <end position="371"/>
    </location>
</feature>
<reference evidence="2 3" key="1">
    <citation type="journal article" date="2019" name="Mol. Ecol. Resour.">
        <title>Improving Illumina assemblies with Hi-C and long reads: an example with the North African dromedary.</title>
        <authorList>
            <person name="Elbers J.P."/>
            <person name="Rogers M.F."/>
            <person name="Perelman P.L."/>
            <person name="Proskuryakova A.A."/>
            <person name="Serdyukova N.A."/>
            <person name="Johnson W.E."/>
            <person name="Horin P."/>
            <person name="Corander J."/>
            <person name="Murphy D."/>
            <person name="Burger P.A."/>
        </authorList>
    </citation>
    <scope>NUCLEOTIDE SEQUENCE [LARGE SCALE GENOMIC DNA]</scope>
    <source>
        <strain evidence="2">Drom800</strain>
        <tissue evidence="2">Blood</tissue>
    </source>
</reference>
<evidence type="ECO:0000256" key="1">
    <source>
        <dbReference type="SAM" id="MobiDB-lite"/>
    </source>
</evidence>
<evidence type="ECO:0000313" key="2">
    <source>
        <dbReference type="EMBL" id="KAB1270447.1"/>
    </source>
</evidence>
<accession>A0A5N4DH62</accession>
<keyword evidence="3" id="KW-1185">Reference proteome</keyword>
<dbReference type="AlphaFoldDB" id="A0A5N4DH62"/>
<sequence length="587" mass="63530">MRQELGALVLALRDYGPVRAWSEVQVTDCPLLSLTSPGPDVIPILGLRSPGTAQSCEYRLLGQPCPGPPLTCPNLGLASPVPDLPWASPHLVLPFPWPALTWACPLLSLPSPGPALSWASPHQELVGVVSGSRRLWGLEGKGCVRVGECVEGRAGKRDCVGRKIDPDQGPVPIHWWEASWKANTPRCRLTVLELGFLGLERFQSQAPKGFRGLFVSLSPQSFRGACVFEVAGLASLNSRPCARGNVTRFPRTLGRKEREGKRHPKPPPLNMLRDRNVISKSWRRKPALSSMEHGELPESSSAWNRTRIPRGRSRELGPSWTAAPPGSGEADWGPPRLPRAPRPAILCAQAPRREASPSPGPLHTWPPPGTPLDPRGPDPPLPASRRTTRGEEEAPADSAHSNRRPPPPPPAAPSARALPRRLPSSRRPLRLPLLLPAPARALPAEPGGAAGPGCARVPALKRRVPVKGWGRGSRLGQSQGGCRGARRWPDRALGLRRVLPPLCSASVILSSTTLTPASNVLTSPVACSRSLHPYCFSLRPPSRPIGIVAPPPNWSPSPVWAPWIRVERTATCCDRIWDDPFGTYRAF</sequence>
<feature type="region of interest" description="Disordered" evidence="1">
    <location>
        <begin position="246"/>
        <end position="429"/>
    </location>
</feature>
<proteinExistence type="predicted"/>
<comment type="caution">
    <text evidence="2">The sequence shown here is derived from an EMBL/GenBank/DDBJ whole genome shotgun (WGS) entry which is preliminary data.</text>
</comment>
<feature type="compositionally biased region" description="Low complexity" evidence="1">
    <location>
        <begin position="413"/>
        <end position="422"/>
    </location>
</feature>
<organism evidence="2 3">
    <name type="scientific">Camelus dromedarius</name>
    <name type="common">Dromedary</name>
    <name type="synonym">Arabian camel</name>
    <dbReference type="NCBI Taxonomy" id="9838"/>
    <lineage>
        <taxon>Eukaryota</taxon>
        <taxon>Metazoa</taxon>
        <taxon>Chordata</taxon>
        <taxon>Craniata</taxon>
        <taxon>Vertebrata</taxon>
        <taxon>Euteleostomi</taxon>
        <taxon>Mammalia</taxon>
        <taxon>Eutheria</taxon>
        <taxon>Laurasiatheria</taxon>
        <taxon>Artiodactyla</taxon>
        <taxon>Tylopoda</taxon>
        <taxon>Camelidae</taxon>
        <taxon>Camelus</taxon>
    </lineage>
</organism>
<gene>
    <name evidence="2" type="ORF">Cadr_000017071</name>
</gene>
<name>A0A5N4DH62_CAMDR</name>
<evidence type="ECO:0000313" key="3">
    <source>
        <dbReference type="Proteomes" id="UP000299084"/>
    </source>
</evidence>
<protein>
    <submittedName>
        <fullName evidence="2">Uncharacterized protein</fullName>
    </submittedName>
</protein>
<dbReference type="Proteomes" id="UP000299084">
    <property type="component" value="Unassembled WGS sequence"/>
</dbReference>
<dbReference type="EMBL" id="JWIN03000012">
    <property type="protein sequence ID" value="KAB1270447.1"/>
    <property type="molecule type" value="Genomic_DNA"/>
</dbReference>